<keyword evidence="1" id="KW-0812">Transmembrane</keyword>
<dbReference type="AlphaFoldDB" id="A0A2T0KBM2"/>
<reference evidence="2 3" key="1">
    <citation type="submission" date="2018-03" db="EMBL/GenBank/DDBJ databases">
        <title>Genomic Encyclopedia of Archaeal and Bacterial Type Strains, Phase II (KMG-II): from individual species to whole genera.</title>
        <authorList>
            <person name="Goeker M."/>
        </authorList>
    </citation>
    <scope>NUCLEOTIDE SEQUENCE [LARGE SCALE GENOMIC DNA]</scope>
    <source>
        <strain evidence="2 3">DSM 43146</strain>
    </source>
</reference>
<dbReference type="InterPro" id="IPR015943">
    <property type="entry name" value="WD40/YVTN_repeat-like_dom_sf"/>
</dbReference>
<dbReference type="Proteomes" id="UP000239415">
    <property type="component" value="Unassembled WGS sequence"/>
</dbReference>
<keyword evidence="1" id="KW-1133">Transmembrane helix</keyword>
<organism evidence="2 3">
    <name type="scientific">Actinoplanes italicus</name>
    <dbReference type="NCBI Taxonomy" id="113567"/>
    <lineage>
        <taxon>Bacteria</taxon>
        <taxon>Bacillati</taxon>
        <taxon>Actinomycetota</taxon>
        <taxon>Actinomycetes</taxon>
        <taxon>Micromonosporales</taxon>
        <taxon>Micromonosporaceae</taxon>
        <taxon>Actinoplanes</taxon>
    </lineage>
</organism>
<dbReference type="OrthoDB" id="3516511at2"/>
<dbReference type="Gene3D" id="2.130.10.10">
    <property type="entry name" value="YVTN repeat-like/Quinoprotein amine dehydrogenase"/>
    <property type="match status" value="1"/>
</dbReference>
<evidence type="ECO:0008006" key="4">
    <source>
        <dbReference type="Google" id="ProtNLM"/>
    </source>
</evidence>
<dbReference type="EMBL" id="PVMZ01000008">
    <property type="protein sequence ID" value="PRX20595.1"/>
    <property type="molecule type" value="Genomic_DNA"/>
</dbReference>
<evidence type="ECO:0000313" key="3">
    <source>
        <dbReference type="Proteomes" id="UP000239415"/>
    </source>
</evidence>
<dbReference type="SUPFAM" id="SSF51004">
    <property type="entry name" value="C-terminal (heme d1) domain of cytochrome cd1-nitrite reductase"/>
    <property type="match status" value="1"/>
</dbReference>
<keyword evidence="3" id="KW-1185">Reference proteome</keyword>
<evidence type="ECO:0000313" key="2">
    <source>
        <dbReference type="EMBL" id="PRX20595.1"/>
    </source>
</evidence>
<dbReference type="RefSeq" id="WP_106321289.1">
    <property type="nucleotide sequence ID" value="NZ_BOMO01000084.1"/>
</dbReference>
<feature type="transmembrane region" description="Helical" evidence="1">
    <location>
        <begin position="42"/>
        <end position="62"/>
    </location>
</feature>
<accession>A0A2T0KBM2</accession>
<proteinExistence type="predicted"/>
<protein>
    <recommendedName>
        <fullName evidence="4">WD40 repeat protein</fullName>
    </recommendedName>
</protein>
<sequence length="368" mass="40616">MRDLEESLRDAVLDLADDAPLAYDLAAVARTRGRRIRQRRRAALSAFVVVMVAAVAVPYVALRREPPQRVVEPAPTVTVAPSIVPRALPEFTVKSPYRLPGGATVSMLTLPGADDSKTYVSLDRSTGRYRQLAFAYDPLGMSPDGRLFAGSTGRGKVRIFDADDRTVDTVDVRMRFDFHSKPEWSPDGSRLLLPTEEGFAVYDVATRSHRVFNRPDIRYFCPDLCYFTWLPNGREVAVAHRDEGVRRTEERADVIKSVVVYSADTGVEVRSIPMTGAPVSTDAWSPDGRSVLIQVQQPDFNTSTRIAGTDTGALRGDPITGRAMFLPDGRILTVGNRYAELLTADGVPLEEMKLPSQFDDVIVTVTRS</sequence>
<comment type="caution">
    <text evidence="2">The sequence shown here is derived from an EMBL/GenBank/DDBJ whole genome shotgun (WGS) entry which is preliminary data.</text>
</comment>
<evidence type="ECO:0000256" key="1">
    <source>
        <dbReference type="SAM" id="Phobius"/>
    </source>
</evidence>
<name>A0A2T0KBM2_9ACTN</name>
<keyword evidence="1" id="KW-0472">Membrane</keyword>
<dbReference type="InterPro" id="IPR011048">
    <property type="entry name" value="Haem_d1_sf"/>
</dbReference>
<gene>
    <name evidence="2" type="ORF">CLV67_108396</name>
</gene>